<reference evidence="1" key="1">
    <citation type="submission" date="2020-02" db="EMBL/GenBank/DDBJ databases">
        <authorList>
            <person name="Meier V. D."/>
        </authorList>
    </citation>
    <scope>NUCLEOTIDE SEQUENCE</scope>
    <source>
        <strain evidence="1">AVDCRST_MAG79</strain>
    </source>
</reference>
<organism evidence="1">
    <name type="scientific">uncultured Thermoleophilia bacterium</name>
    <dbReference type="NCBI Taxonomy" id="1497501"/>
    <lineage>
        <taxon>Bacteria</taxon>
        <taxon>Bacillati</taxon>
        <taxon>Actinomycetota</taxon>
        <taxon>Thermoleophilia</taxon>
        <taxon>environmental samples</taxon>
    </lineage>
</organism>
<accession>A0A6J4UP75</accession>
<dbReference type="AlphaFoldDB" id="A0A6J4UP75"/>
<name>A0A6J4UP75_9ACTN</name>
<protein>
    <submittedName>
        <fullName evidence="1">Uncharacterized protein</fullName>
    </submittedName>
</protein>
<evidence type="ECO:0000313" key="1">
    <source>
        <dbReference type="EMBL" id="CAA9552865.1"/>
    </source>
</evidence>
<dbReference type="EMBL" id="CADCWC010000446">
    <property type="protein sequence ID" value="CAA9552865.1"/>
    <property type="molecule type" value="Genomic_DNA"/>
</dbReference>
<gene>
    <name evidence="1" type="ORF">AVDCRST_MAG79-2839</name>
</gene>
<proteinExistence type="predicted"/>
<sequence>MSRRDDIVLRRDVPAAVLDVSAEAVAELVLDLTLSAPGIDWSRPGAESAVVAIAVDGRYATDVLALAEEPIRRTVGLGRMTPGHHALTLRLAGDRSPAAAREVRVTDLAPRLVAP</sequence>
<feature type="non-terminal residue" evidence="1">
    <location>
        <position position="115"/>
    </location>
</feature>